<feature type="transmembrane region" description="Helical" evidence="6">
    <location>
        <begin position="137"/>
        <end position="155"/>
    </location>
</feature>
<organism evidence="7 8">
    <name type="scientific">Primorskyibacter flagellatus</name>
    <dbReference type="NCBI Taxonomy" id="1387277"/>
    <lineage>
        <taxon>Bacteria</taxon>
        <taxon>Pseudomonadati</taxon>
        <taxon>Pseudomonadota</taxon>
        <taxon>Alphaproteobacteria</taxon>
        <taxon>Rhodobacterales</taxon>
        <taxon>Roseobacteraceae</taxon>
        <taxon>Primorskyibacter</taxon>
    </lineage>
</organism>
<protein>
    <submittedName>
        <fullName evidence="7">Monosaccharide ABC transporter membrane protein, CUT2 family</fullName>
    </submittedName>
</protein>
<feature type="transmembrane region" description="Helical" evidence="6">
    <location>
        <begin position="285"/>
        <end position="302"/>
    </location>
</feature>
<dbReference type="GO" id="GO:0022857">
    <property type="term" value="F:transmembrane transporter activity"/>
    <property type="evidence" value="ECO:0007669"/>
    <property type="project" value="InterPro"/>
</dbReference>
<comment type="subcellular location">
    <subcellularLocation>
        <location evidence="1">Cell membrane</location>
        <topology evidence="1">Multi-pass membrane protein</topology>
    </subcellularLocation>
</comment>
<dbReference type="GO" id="GO:0005886">
    <property type="term" value="C:plasma membrane"/>
    <property type="evidence" value="ECO:0007669"/>
    <property type="project" value="UniProtKB-SubCell"/>
</dbReference>
<accession>A0A1W2EBM7</accession>
<feature type="transmembrane region" description="Helical" evidence="6">
    <location>
        <begin position="20"/>
        <end position="41"/>
    </location>
</feature>
<sequence>MSMALDMGKTDRTLPKLMGLLGKLGPLLALALLVVVGALVSPTFSTTENILNVLTRSSIIGIIAIGATFVITSRGLDLSVGAMAALVAGLSVMVMNGLSASLSATLAVVLGLVAALFLGAAAGFVNGTLTVKGRVEAFIVTLGTMGIMRSLVTWLSDGGSISLDFALRGVGRPLYYGTVLGIPVPIIVFGLLAIAGELVLTRLRFGRHVAAIGSNSEVARYSAISVDKVRIATYVLQGVCVGIATLIYVPRLGAVTPSTGMLWELEAIAAVIIGGTALSGGQGRVWGTVAGVLILGVVSNILNLTDFISPHLNGAFQGAIIIVAVFLQRKRVSA</sequence>
<dbReference type="Proteomes" id="UP000192330">
    <property type="component" value="Unassembled WGS sequence"/>
</dbReference>
<dbReference type="CDD" id="cd06579">
    <property type="entry name" value="TM_PBP1_transp_AraH_like"/>
    <property type="match status" value="1"/>
</dbReference>
<dbReference type="PANTHER" id="PTHR32196:SF72">
    <property type="entry name" value="RIBOSE IMPORT PERMEASE PROTEIN RBSC"/>
    <property type="match status" value="1"/>
</dbReference>
<gene>
    <name evidence="7" type="ORF">SAMN06295998_12515</name>
</gene>
<keyword evidence="4 6" id="KW-1133">Transmembrane helix</keyword>
<feature type="transmembrane region" description="Helical" evidence="6">
    <location>
        <begin position="231"/>
        <end position="249"/>
    </location>
</feature>
<dbReference type="PANTHER" id="PTHR32196">
    <property type="entry name" value="ABC TRANSPORTER PERMEASE PROTEIN YPHD-RELATED-RELATED"/>
    <property type="match status" value="1"/>
</dbReference>
<keyword evidence="8" id="KW-1185">Reference proteome</keyword>
<keyword evidence="2" id="KW-1003">Cell membrane</keyword>
<keyword evidence="5 6" id="KW-0472">Membrane</keyword>
<dbReference type="InterPro" id="IPR001851">
    <property type="entry name" value="ABC_transp_permease"/>
</dbReference>
<feature type="transmembrane region" description="Helical" evidence="6">
    <location>
        <begin position="78"/>
        <end position="98"/>
    </location>
</feature>
<name>A0A1W2EBM7_9RHOB</name>
<evidence type="ECO:0000313" key="7">
    <source>
        <dbReference type="EMBL" id="SMD06488.1"/>
    </source>
</evidence>
<feature type="transmembrane region" description="Helical" evidence="6">
    <location>
        <begin position="308"/>
        <end position="327"/>
    </location>
</feature>
<evidence type="ECO:0000256" key="3">
    <source>
        <dbReference type="ARBA" id="ARBA00022692"/>
    </source>
</evidence>
<dbReference type="Pfam" id="PF02653">
    <property type="entry name" value="BPD_transp_2"/>
    <property type="match status" value="1"/>
</dbReference>
<evidence type="ECO:0000256" key="6">
    <source>
        <dbReference type="SAM" id="Phobius"/>
    </source>
</evidence>
<evidence type="ECO:0000256" key="1">
    <source>
        <dbReference type="ARBA" id="ARBA00004651"/>
    </source>
</evidence>
<evidence type="ECO:0000256" key="4">
    <source>
        <dbReference type="ARBA" id="ARBA00022989"/>
    </source>
</evidence>
<feature type="transmembrane region" description="Helical" evidence="6">
    <location>
        <begin position="104"/>
        <end position="125"/>
    </location>
</feature>
<evidence type="ECO:0000256" key="5">
    <source>
        <dbReference type="ARBA" id="ARBA00023136"/>
    </source>
</evidence>
<dbReference type="AlphaFoldDB" id="A0A1W2EBM7"/>
<dbReference type="STRING" id="1387277.SAMN06295998_12515"/>
<dbReference type="RefSeq" id="WP_084354612.1">
    <property type="nucleotide sequence ID" value="NZ_FWYD01000025.1"/>
</dbReference>
<feature type="transmembrane region" description="Helical" evidence="6">
    <location>
        <begin position="261"/>
        <end position="278"/>
    </location>
</feature>
<keyword evidence="3 6" id="KW-0812">Transmembrane</keyword>
<feature type="transmembrane region" description="Helical" evidence="6">
    <location>
        <begin position="175"/>
        <end position="200"/>
    </location>
</feature>
<evidence type="ECO:0000256" key="2">
    <source>
        <dbReference type="ARBA" id="ARBA00022475"/>
    </source>
</evidence>
<reference evidence="7 8" key="1">
    <citation type="submission" date="2017-04" db="EMBL/GenBank/DDBJ databases">
        <authorList>
            <person name="Afonso C.L."/>
            <person name="Miller P.J."/>
            <person name="Scott M.A."/>
            <person name="Spackman E."/>
            <person name="Goraichik I."/>
            <person name="Dimitrov K.M."/>
            <person name="Suarez D.L."/>
            <person name="Swayne D.E."/>
        </authorList>
    </citation>
    <scope>NUCLEOTIDE SEQUENCE [LARGE SCALE GENOMIC DNA]</scope>
    <source>
        <strain evidence="7 8">CGMCC 1.12644</strain>
    </source>
</reference>
<dbReference type="EMBL" id="FWYD01000025">
    <property type="protein sequence ID" value="SMD06488.1"/>
    <property type="molecule type" value="Genomic_DNA"/>
</dbReference>
<feature type="transmembrane region" description="Helical" evidence="6">
    <location>
        <begin position="53"/>
        <end position="71"/>
    </location>
</feature>
<proteinExistence type="predicted"/>
<evidence type="ECO:0000313" key="8">
    <source>
        <dbReference type="Proteomes" id="UP000192330"/>
    </source>
</evidence>